<evidence type="ECO:0000313" key="2">
    <source>
        <dbReference type="EMBL" id="EGC35247.1"/>
    </source>
</evidence>
<dbReference type="AlphaFoldDB" id="F0ZLC7"/>
<reference evidence="3" key="1">
    <citation type="journal article" date="2011" name="Genome Biol.">
        <title>Comparative genomics of the social amoebae Dictyostelium discoideum and Dictyostelium purpureum.</title>
        <authorList>
            <consortium name="US DOE Joint Genome Institute (JGI-PGF)"/>
            <person name="Sucgang R."/>
            <person name="Kuo A."/>
            <person name="Tian X."/>
            <person name="Salerno W."/>
            <person name="Parikh A."/>
            <person name="Feasley C.L."/>
            <person name="Dalin E."/>
            <person name="Tu H."/>
            <person name="Huang E."/>
            <person name="Barry K."/>
            <person name="Lindquist E."/>
            <person name="Shapiro H."/>
            <person name="Bruce D."/>
            <person name="Schmutz J."/>
            <person name="Salamov A."/>
            <person name="Fey P."/>
            <person name="Gaudet P."/>
            <person name="Anjard C."/>
            <person name="Babu M.M."/>
            <person name="Basu S."/>
            <person name="Bushmanova Y."/>
            <person name="van der Wel H."/>
            <person name="Katoh-Kurasawa M."/>
            <person name="Dinh C."/>
            <person name="Coutinho P.M."/>
            <person name="Saito T."/>
            <person name="Elias M."/>
            <person name="Schaap P."/>
            <person name="Kay R.R."/>
            <person name="Henrissat B."/>
            <person name="Eichinger L."/>
            <person name="Rivero F."/>
            <person name="Putnam N.H."/>
            <person name="West C.M."/>
            <person name="Loomis W.F."/>
            <person name="Chisholm R.L."/>
            <person name="Shaulsky G."/>
            <person name="Strassmann J.E."/>
            <person name="Queller D.C."/>
            <person name="Kuspa A."/>
            <person name="Grigoriev I.V."/>
        </authorList>
    </citation>
    <scope>NUCLEOTIDE SEQUENCE [LARGE SCALE GENOMIC DNA]</scope>
    <source>
        <strain evidence="3">QSDP1</strain>
    </source>
</reference>
<dbReference type="Pfam" id="PF03013">
    <property type="entry name" value="Pyr_excise"/>
    <property type="match status" value="1"/>
</dbReference>
<dbReference type="VEuPathDB" id="AmoebaDB:DICPUDRAFT_92059"/>
<dbReference type="Proteomes" id="UP000001064">
    <property type="component" value="Unassembled WGS sequence"/>
</dbReference>
<dbReference type="EMBL" id="GL871066">
    <property type="protein sequence ID" value="EGC35247.1"/>
    <property type="molecule type" value="Genomic_DNA"/>
</dbReference>
<organism evidence="2 3">
    <name type="scientific">Dictyostelium purpureum</name>
    <name type="common">Slime mold</name>
    <dbReference type="NCBI Taxonomy" id="5786"/>
    <lineage>
        <taxon>Eukaryota</taxon>
        <taxon>Amoebozoa</taxon>
        <taxon>Evosea</taxon>
        <taxon>Eumycetozoa</taxon>
        <taxon>Dictyostelia</taxon>
        <taxon>Dictyosteliales</taxon>
        <taxon>Dictyosteliaceae</taxon>
        <taxon>Dictyostelium</taxon>
    </lineage>
</organism>
<keyword evidence="3" id="KW-1185">Reference proteome</keyword>
<feature type="compositionally biased region" description="Low complexity" evidence="1">
    <location>
        <begin position="209"/>
        <end position="235"/>
    </location>
</feature>
<name>F0ZLC7_DICPU</name>
<evidence type="ECO:0000256" key="1">
    <source>
        <dbReference type="SAM" id="MobiDB-lite"/>
    </source>
</evidence>
<dbReference type="KEGG" id="dpp:DICPUDRAFT_92059"/>
<dbReference type="InParanoid" id="F0ZLC7"/>
<dbReference type="InterPro" id="IPR004260">
    <property type="entry name" value="Pyr-dimer_DNA_glycosylase"/>
</dbReference>
<feature type="region of interest" description="Disordered" evidence="1">
    <location>
        <begin position="170"/>
        <end position="235"/>
    </location>
</feature>
<sequence>MNLFFLDIVSKKSARYHCDKHVVKLILEATQMLYSVWHLCEPNEAWKTKAPSNYMKLTHKNHPLSKWVRTNNQTYDMVTEYCNSLLEEYTLRYGKIHSSKLHMDWLEKNYPSNLPKSNDLPLMPLCMPDTYKVTPSTKWSDVVDSYRAYYVGEKLHFCSYKGVEWPEWLPPRPIQTKTEPKSKKTKTAAAKKDEETKKRVSKTPANVNKKLTTLPSSKVTTTTKTTTTTTTTTSASTRNKDYLLVPSLFNPNPILGATAPILTRSQAKSQQIKIEK</sequence>
<protein>
    <submittedName>
        <fullName evidence="2">Uncharacterized protein</fullName>
    </submittedName>
</protein>
<dbReference type="eggNOG" id="ENOG502SWUR">
    <property type="taxonomic scope" value="Eukaryota"/>
</dbReference>
<accession>F0ZLC7</accession>
<gene>
    <name evidence="2" type="ORF">DICPUDRAFT_92059</name>
</gene>
<proteinExistence type="predicted"/>
<dbReference type="GeneID" id="10501638"/>
<evidence type="ECO:0000313" key="3">
    <source>
        <dbReference type="Proteomes" id="UP000001064"/>
    </source>
</evidence>
<dbReference type="OrthoDB" id="16735at2759"/>
<dbReference type="RefSeq" id="XP_003288234.1">
    <property type="nucleotide sequence ID" value="XM_003288186.1"/>
</dbReference>
<dbReference type="OMA" id="YHCDQHV"/>